<name>A0A553P876_TIGCA</name>
<reference evidence="11 12" key="1">
    <citation type="journal article" date="2018" name="Nat. Ecol. Evol.">
        <title>Genomic signatures of mitonuclear coevolution across populations of Tigriopus californicus.</title>
        <authorList>
            <person name="Barreto F.S."/>
            <person name="Watson E.T."/>
            <person name="Lima T.G."/>
            <person name="Willett C.S."/>
            <person name="Edmands S."/>
            <person name="Li W."/>
            <person name="Burton R.S."/>
        </authorList>
    </citation>
    <scope>NUCLEOTIDE SEQUENCE [LARGE SCALE GENOMIC DNA]</scope>
    <source>
        <strain evidence="11 12">San Diego</strain>
    </source>
</reference>
<protein>
    <recommendedName>
        <fullName evidence="4">Leucine-rich repeat protein soc-2 homolog</fullName>
    </recommendedName>
    <alternativeName>
        <fullName evidence="8">Protein soc-2 homolog</fullName>
    </alternativeName>
    <alternativeName>
        <fullName evidence="6 7">protein Sur-8 homolog</fullName>
    </alternativeName>
</protein>
<dbReference type="Gene3D" id="3.80.10.10">
    <property type="entry name" value="Ribonuclease Inhibitor"/>
    <property type="match status" value="1"/>
</dbReference>
<evidence type="ECO:0000256" key="6">
    <source>
        <dbReference type="ARBA" id="ARBA00029588"/>
    </source>
</evidence>
<keyword evidence="10" id="KW-1133">Transmembrane helix</keyword>
<proteinExistence type="inferred from homology"/>
<dbReference type="SMART" id="SM00369">
    <property type="entry name" value="LRR_TYP"/>
    <property type="match status" value="3"/>
</dbReference>
<dbReference type="InterPro" id="IPR050715">
    <property type="entry name" value="LRR-SigEffector_domain"/>
</dbReference>
<evidence type="ECO:0000256" key="7">
    <source>
        <dbReference type="ARBA" id="ARBA00029998"/>
    </source>
</evidence>
<evidence type="ECO:0000256" key="9">
    <source>
        <dbReference type="SAM" id="MobiDB-lite"/>
    </source>
</evidence>
<keyword evidence="12" id="KW-1185">Reference proteome</keyword>
<feature type="compositionally biased region" description="Basic and acidic residues" evidence="9">
    <location>
        <begin position="166"/>
        <end position="191"/>
    </location>
</feature>
<feature type="compositionally biased region" description="Basic and acidic residues" evidence="9">
    <location>
        <begin position="215"/>
        <end position="230"/>
    </location>
</feature>
<keyword evidence="2" id="KW-0677">Repeat</keyword>
<comment type="caution">
    <text evidence="11">The sequence shown here is derived from an EMBL/GenBank/DDBJ whole genome shotgun (WGS) entry which is preliminary data.</text>
</comment>
<comment type="function">
    <text evidence="5">Acts as a Ras effector and participates in MAPK pathway activation. Probably acts as a regulatory subunit of protein phosphatase that specifically dephosphorylates Raf kinase and stimulate Raf activity at specialized signaling complexes upon Ras activation.</text>
</comment>
<dbReference type="PANTHER" id="PTHR45752:SF4">
    <property type="entry name" value="LEUCINE-RICH REPEAT-CONTAINING PROTEIN 59"/>
    <property type="match status" value="1"/>
</dbReference>
<dbReference type="PANTHER" id="PTHR45752">
    <property type="entry name" value="LEUCINE-RICH REPEAT-CONTAINING"/>
    <property type="match status" value="1"/>
</dbReference>
<dbReference type="InterPro" id="IPR001611">
    <property type="entry name" value="Leu-rich_rpt"/>
</dbReference>
<evidence type="ECO:0000256" key="3">
    <source>
        <dbReference type="ARBA" id="ARBA00023786"/>
    </source>
</evidence>
<dbReference type="PROSITE" id="PS51450">
    <property type="entry name" value="LRR"/>
    <property type="match status" value="2"/>
</dbReference>
<accession>A0A553P876</accession>
<dbReference type="SMART" id="SM00364">
    <property type="entry name" value="LRR_BAC"/>
    <property type="match status" value="3"/>
</dbReference>
<keyword evidence="10" id="KW-0812">Transmembrane</keyword>
<comment type="similarity">
    <text evidence="3">Belongs to the SHOC2 family.</text>
</comment>
<evidence type="ECO:0000313" key="12">
    <source>
        <dbReference type="Proteomes" id="UP000318571"/>
    </source>
</evidence>
<evidence type="ECO:0000256" key="4">
    <source>
        <dbReference type="ARBA" id="ARBA00023904"/>
    </source>
</evidence>
<evidence type="ECO:0000313" key="11">
    <source>
        <dbReference type="EMBL" id="TRY73860.1"/>
    </source>
</evidence>
<gene>
    <name evidence="11" type="ORF">TCAL_01908</name>
</gene>
<dbReference type="InterPro" id="IPR032675">
    <property type="entry name" value="LRR_dom_sf"/>
</dbReference>
<dbReference type="OrthoDB" id="1394818at2759"/>
<evidence type="ECO:0000256" key="2">
    <source>
        <dbReference type="ARBA" id="ARBA00022737"/>
    </source>
</evidence>
<sequence>MNGTSGTGGAHVASGKNPLRDKLDDDILDLSLMQLQEVPVKDISGLTRGTTLDLSNNQLRTLPDSFVMLSHLVKLDLSKNQIYELPEYFGQLRHLRHLDLYSNQLERLPVSLAQLKHLKWLDLKHNPLVPALQQAAGPCITASDCSMCAKKVVVLLQSMQSQLDRERQKHALQEQQAEQRRQAQADVERERMRAKKKAAKERRKEENQAQNARDNYAHEMERPQARERDGGQANGHAAHSTGSSSTRNAPRGWCYSLFMVLMACVFISLAMGISMIWIYTGGKLDQRNIERALPVIRQDIDGTVMQVGRKLEDTFQSGLQIAAPYWQSLKANTLSAREEFWRRQNLVSTYVNKNLGPTACAYGNQLKAHLIWLRSLLIDAWLRVKPQLIEFWVGIRPHLIQMGEYIMERLRQSMFWLETNGPIFLAWCQRQWTIGYQTVAQAVNGVING</sequence>
<dbReference type="SUPFAM" id="SSF52075">
    <property type="entry name" value="Outer arm dynein light chain 1"/>
    <property type="match status" value="1"/>
</dbReference>
<dbReference type="STRING" id="6832.A0A553P876"/>
<keyword evidence="10" id="KW-0472">Membrane</keyword>
<dbReference type="InterPro" id="IPR003591">
    <property type="entry name" value="Leu-rich_rpt_typical-subtyp"/>
</dbReference>
<dbReference type="Proteomes" id="UP000318571">
    <property type="component" value="Chromosome 3"/>
</dbReference>
<dbReference type="AlphaFoldDB" id="A0A553P876"/>
<feature type="region of interest" description="Disordered" evidence="9">
    <location>
        <begin position="166"/>
        <end position="248"/>
    </location>
</feature>
<evidence type="ECO:0000256" key="10">
    <source>
        <dbReference type="SAM" id="Phobius"/>
    </source>
</evidence>
<evidence type="ECO:0000256" key="8">
    <source>
        <dbReference type="ARBA" id="ARBA00032455"/>
    </source>
</evidence>
<dbReference type="Pfam" id="PF13855">
    <property type="entry name" value="LRR_8"/>
    <property type="match status" value="2"/>
</dbReference>
<feature type="compositionally biased region" description="Basic residues" evidence="9">
    <location>
        <begin position="192"/>
        <end position="201"/>
    </location>
</feature>
<evidence type="ECO:0000256" key="1">
    <source>
        <dbReference type="ARBA" id="ARBA00022614"/>
    </source>
</evidence>
<keyword evidence="1" id="KW-0433">Leucine-rich repeat</keyword>
<evidence type="ECO:0000256" key="5">
    <source>
        <dbReference type="ARBA" id="ARBA00025612"/>
    </source>
</evidence>
<feature type="transmembrane region" description="Helical" evidence="10">
    <location>
        <begin position="255"/>
        <end position="279"/>
    </location>
</feature>
<organism evidence="11 12">
    <name type="scientific">Tigriopus californicus</name>
    <name type="common">Marine copepod</name>
    <dbReference type="NCBI Taxonomy" id="6832"/>
    <lineage>
        <taxon>Eukaryota</taxon>
        <taxon>Metazoa</taxon>
        <taxon>Ecdysozoa</taxon>
        <taxon>Arthropoda</taxon>
        <taxon>Crustacea</taxon>
        <taxon>Multicrustacea</taxon>
        <taxon>Hexanauplia</taxon>
        <taxon>Copepoda</taxon>
        <taxon>Harpacticoida</taxon>
        <taxon>Harpacticidae</taxon>
        <taxon>Tigriopus</taxon>
    </lineage>
</organism>
<dbReference type="EMBL" id="VCGU01000007">
    <property type="protein sequence ID" value="TRY73860.1"/>
    <property type="molecule type" value="Genomic_DNA"/>
</dbReference>